<proteinExistence type="predicted"/>
<dbReference type="Pfam" id="PF02357">
    <property type="entry name" value="NusG"/>
    <property type="match status" value="1"/>
</dbReference>
<gene>
    <name evidence="5" type="ORF">D3867_14080</name>
</gene>
<keyword evidence="3" id="KW-0804">Transcription</keyword>
<dbReference type="GO" id="GO:0006354">
    <property type="term" value="P:DNA-templated transcription elongation"/>
    <property type="evidence" value="ECO:0007669"/>
    <property type="project" value="InterPro"/>
</dbReference>
<accession>A0A4D8PZZ2</accession>
<dbReference type="PANTHER" id="PTHR30265:SF7">
    <property type="entry name" value="TRANSCRIPTION ANTITERMINATION PROTEIN RFAH"/>
    <property type="match status" value="1"/>
</dbReference>
<dbReference type="PANTHER" id="PTHR30265">
    <property type="entry name" value="RHO-INTERACTING TRANSCRIPTION TERMINATION FACTOR NUSG"/>
    <property type="match status" value="1"/>
</dbReference>
<organism evidence="5 6">
    <name type="scientific">Azospirillum brasilense</name>
    <dbReference type="NCBI Taxonomy" id="192"/>
    <lineage>
        <taxon>Bacteria</taxon>
        <taxon>Pseudomonadati</taxon>
        <taxon>Pseudomonadota</taxon>
        <taxon>Alphaproteobacteria</taxon>
        <taxon>Rhodospirillales</taxon>
        <taxon>Azospirillaceae</taxon>
        <taxon>Azospirillum</taxon>
    </lineage>
</organism>
<keyword evidence="1" id="KW-0889">Transcription antitermination</keyword>
<evidence type="ECO:0000256" key="3">
    <source>
        <dbReference type="ARBA" id="ARBA00023163"/>
    </source>
</evidence>
<dbReference type="GO" id="GO:0005829">
    <property type="term" value="C:cytosol"/>
    <property type="evidence" value="ECO:0007669"/>
    <property type="project" value="TreeGrafter"/>
</dbReference>
<dbReference type="InterPro" id="IPR036735">
    <property type="entry name" value="NGN_dom_sf"/>
</dbReference>
<evidence type="ECO:0000256" key="2">
    <source>
        <dbReference type="ARBA" id="ARBA00023015"/>
    </source>
</evidence>
<evidence type="ECO:0000313" key="6">
    <source>
        <dbReference type="Proteomes" id="UP000298596"/>
    </source>
</evidence>
<dbReference type="InterPro" id="IPR006645">
    <property type="entry name" value="NGN-like_dom"/>
</dbReference>
<dbReference type="AlphaFoldDB" id="A0A4D8PZZ2"/>
<dbReference type="SUPFAM" id="SSF82679">
    <property type="entry name" value="N-utilization substance G protein NusG, N-terminal domain"/>
    <property type="match status" value="1"/>
</dbReference>
<evidence type="ECO:0000259" key="4">
    <source>
        <dbReference type="Pfam" id="PF02357"/>
    </source>
</evidence>
<dbReference type="Proteomes" id="UP000298596">
    <property type="component" value="Chromosome"/>
</dbReference>
<dbReference type="Gene3D" id="3.30.70.940">
    <property type="entry name" value="NusG, N-terminal domain"/>
    <property type="match status" value="1"/>
</dbReference>
<keyword evidence="2" id="KW-0805">Transcription regulation</keyword>
<name>A0A4D8PZZ2_AZOBR</name>
<protein>
    <recommendedName>
        <fullName evidence="4">NusG-like N-terminal domain-containing protein</fullName>
    </recommendedName>
</protein>
<dbReference type="InterPro" id="IPR043425">
    <property type="entry name" value="NusG-like"/>
</dbReference>
<evidence type="ECO:0000256" key="1">
    <source>
        <dbReference type="ARBA" id="ARBA00022814"/>
    </source>
</evidence>
<evidence type="ECO:0000313" key="5">
    <source>
        <dbReference type="EMBL" id="QCO03041.1"/>
    </source>
</evidence>
<sequence length="209" mass="23197">MLRWSGLSVPLRWVWKAETDMDDRFTGCDWFAVVSHVGLAQYELAAKELERQQYRVLAPLCRKERRHAGKTETVTKPLFDRYLFAGVHPGQSFRPIVNTRGVAFVVRGISGAPCRVPLAALRCIQARCDADGGVVDFTPAKRKARDVQWQKDQPVRIVAGPFTDFVGLFAGASKDVVRVVLDLFGRETPLALDAQDVEPVGPVLAQHAA</sequence>
<feature type="domain" description="NusG-like N-terminal" evidence="4">
    <location>
        <begin position="30"/>
        <end position="119"/>
    </location>
</feature>
<reference evidence="5 6" key="1">
    <citation type="submission" date="2018-09" db="EMBL/GenBank/DDBJ databases">
        <title>Whole genome based analysis of evolution and adaptive divergence in Indian and Brazilian strains of Azospirillum brasilense.</title>
        <authorList>
            <person name="Singh C."/>
            <person name="Tripathi A.K."/>
        </authorList>
    </citation>
    <scope>NUCLEOTIDE SEQUENCE [LARGE SCALE GENOMIC DNA]</scope>
    <source>
        <strain evidence="5 6">MTCC4036</strain>
    </source>
</reference>
<dbReference type="CDD" id="cd06091">
    <property type="entry name" value="KOW_NusG"/>
    <property type="match status" value="1"/>
</dbReference>
<dbReference type="InterPro" id="IPR008991">
    <property type="entry name" value="Translation_prot_SH3-like_sf"/>
</dbReference>
<dbReference type="EMBL" id="CP032330">
    <property type="protein sequence ID" value="QCO03041.1"/>
    <property type="molecule type" value="Genomic_DNA"/>
</dbReference>
<dbReference type="SUPFAM" id="SSF50104">
    <property type="entry name" value="Translation proteins SH3-like domain"/>
    <property type="match status" value="1"/>
</dbReference>
<dbReference type="GO" id="GO:0031564">
    <property type="term" value="P:transcription antitermination"/>
    <property type="evidence" value="ECO:0007669"/>
    <property type="project" value="UniProtKB-KW"/>
</dbReference>